<keyword evidence="3" id="KW-1185">Reference proteome</keyword>
<feature type="signal peptide" evidence="1">
    <location>
        <begin position="1"/>
        <end position="27"/>
    </location>
</feature>
<keyword evidence="1" id="KW-0732">Signal</keyword>
<dbReference type="Pfam" id="PF06191">
    <property type="entry name" value="DUF995"/>
    <property type="match status" value="1"/>
</dbReference>
<organism evidence="2 3">
    <name type="scientific">Microvirga terrae</name>
    <dbReference type="NCBI Taxonomy" id="2740529"/>
    <lineage>
        <taxon>Bacteria</taxon>
        <taxon>Pseudomonadati</taxon>
        <taxon>Pseudomonadota</taxon>
        <taxon>Alphaproteobacteria</taxon>
        <taxon>Hyphomicrobiales</taxon>
        <taxon>Methylobacteriaceae</taxon>
        <taxon>Microvirga</taxon>
    </lineage>
</organism>
<evidence type="ECO:0000256" key="1">
    <source>
        <dbReference type="SAM" id="SignalP"/>
    </source>
</evidence>
<dbReference type="Proteomes" id="UP001017257">
    <property type="component" value="Chromosome"/>
</dbReference>
<protein>
    <submittedName>
        <fullName evidence="2">DUF995 domain-containing protein</fullName>
    </submittedName>
</protein>
<dbReference type="EMBL" id="CP102845">
    <property type="protein sequence ID" value="UVF18440.1"/>
    <property type="molecule type" value="Genomic_DNA"/>
</dbReference>
<name>A0ABY5RMH9_9HYPH</name>
<evidence type="ECO:0000313" key="2">
    <source>
        <dbReference type="EMBL" id="UVF18440.1"/>
    </source>
</evidence>
<feature type="chain" id="PRO_5047469479" evidence="1">
    <location>
        <begin position="28"/>
        <end position="178"/>
    </location>
</feature>
<evidence type="ECO:0000313" key="3">
    <source>
        <dbReference type="Proteomes" id="UP001017257"/>
    </source>
</evidence>
<accession>A0ABY5RMH9</accession>
<dbReference type="InterPro" id="IPR009337">
    <property type="entry name" value="DUF995"/>
</dbReference>
<reference evidence="2" key="1">
    <citation type="submission" date="2022-08" db="EMBL/GenBank/DDBJ databases">
        <title>Microvirga terrae sp. nov., isolated from soil.</title>
        <authorList>
            <person name="Kim K.H."/>
            <person name="Seo Y.L."/>
            <person name="Kim J.M."/>
            <person name="Lee J.K."/>
            <person name="Han D.M."/>
            <person name="Jeon C.O."/>
        </authorList>
    </citation>
    <scope>NUCLEOTIDE SEQUENCE</scope>
    <source>
        <strain evidence="2">R24</strain>
    </source>
</reference>
<dbReference type="RefSeq" id="WP_173947932.1">
    <property type="nucleotide sequence ID" value="NZ_CP102845.1"/>
</dbReference>
<gene>
    <name evidence="2" type="ORF">HPT29_018340</name>
</gene>
<proteinExistence type="predicted"/>
<sequence>MRHQLGFSHLRKLMILGVVCLSGIATAGAADAKPTKGAASEAPGGRPMTAAELRKLYGGKTWLWSNGGGYMDPSGRFYAAVGTKRATGSLARGTWATDGKGRMCFEGRWKTQTGSNSARTCFTHYVNGAEIYQRRAPRGAWYVFKHAEAQQNDEFNKIVTGNRIAEQFGQIRAALASR</sequence>